<dbReference type="OrthoDB" id="3251981at2"/>
<dbReference type="AlphaFoldDB" id="A0A3Q8WUK1"/>
<evidence type="ECO:0000313" key="1">
    <source>
        <dbReference type="EMBL" id="AZN30442.1"/>
    </source>
</evidence>
<name>A0A3Q8WUK1_9ACTO</name>
<dbReference type="Proteomes" id="UP000270021">
    <property type="component" value="Chromosome"/>
</dbReference>
<reference evidence="1 2" key="1">
    <citation type="submission" date="2018-12" db="EMBL/GenBank/DDBJ databases">
        <title>Complete genome sequence of Flaviflexus salsibiostraticola KCTC 33148.</title>
        <authorList>
            <person name="Bae J.-W."/>
        </authorList>
    </citation>
    <scope>NUCLEOTIDE SEQUENCE [LARGE SCALE GENOMIC DNA]</scope>
    <source>
        <strain evidence="1 2">KCTC 33148</strain>
    </source>
</reference>
<dbReference type="RefSeq" id="WP_126041181.1">
    <property type="nucleotide sequence ID" value="NZ_CP034438.1"/>
</dbReference>
<gene>
    <name evidence="1" type="ORF">EJO69_09090</name>
</gene>
<sequence length="265" mass="27926">MVPGDSPLARALGVLADLPEATAGAARVAQAVRSVRFSTGLRRGWEAARAEASIHWVVSDCRAMGLDVGAKELREQIARDGEPALARAAAAWRCHSDVTADLPPLNTKDTAPAPHASVRAMLAGLHRDASSVDPVRRDRAAILSAEDTARQELIVDIAEAPAPALIVLATLLGQWLIDPLTVQEDALVRGSFLRWLGTVRGFEPTGTAVLDLVGVADRVDSYAAGTPAGMAEWLTVVADMYVEAMNTSLLISQSILAGRTDPSLG</sequence>
<dbReference type="KEGG" id="fsl:EJO69_09090"/>
<proteinExistence type="predicted"/>
<dbReference type="EMBL" id="CP034438">
    <property type="protein sequence ID" value="AZN30442.1"/>
    <property type="molecule type" value="Genomic_DNA"/>
</dbReference>
<protein>
    <submittedName>
        <fullName evidence="1">Uncharacterized protein</fullName>
    </submittedName>
</protein>
<accession>A0A3Q8WUK1</accession>
<organism evidence="1 2">
    <name type="scientific">Flaviflexus salsibiostraticola</name>
    <dbReference type="NCBI Taxonomy" id="1282737"/>
    <lineage>
        <taxon>Bacteria</taxon>
        <taxon>Bacillati</taxon>
        <taxon>Actinomycetota</taxon>
        <taxon>Actinomycetes</taxon>
        <taxon>Actinomycetales</taxon>
        <taxon>Actinomycetaceae</taxon>
        <taxon>Flaviflexus</taxon>
    </lineage>
</organism>
<keyword evidence="2" id="KW-1185">Reference proteome</keyword>
<evidence type="ECO:0000313" key="2">
    <source>
        <dbReference type="Proteomes" id="UP000270021"/>
    </source>
</evidence>